<keyword evidence="4" id="KW-1185">Reference proteome</keyword>
<dbReference type="InterPro" id="IPR005625">
    <property type="entry name" value="PepSY-ass_TM"/>
</dbReference>
<reference evidence="4" key="1">
    <citation type="journal article" date="2019" name="Int. J. Syst. Evol. Microbiol.">
        <title>The Global Catalogue of Microorganisms (GCM) 10K type strain sequencing project: providing services to taxonomists for standard genome sequencing and annotation.</title>
        <authorList>
            <consortium name="The Broad Institute Genomics Platform"/>
            <consortium name="The Broad Institute Genome Sequencing Center for Infectious Disease"/>
            <person name="Wu L."/>
            <person name="Ma J."/>
        </authorList>
    </citation>
    <scope>NUCLEOTIDE SEQUENCE [LARGE SCALE GENOMIC DNA]</scope>
    <source>
        <strain evidence="4">CGMCC 1.13718</strain>
    </source>
</reference>
<keyword evidence="2" id="KW-1133">Transmembrane helix</keyword>
<evidence type="ECO:0000313" key="3">
    <source>
        <dbReference type="EMBL" id="MFC6632836.1"/>
    </source>
</evidence>
<evidence type="ECO:0000313" key="4">
    <source>
        <dbReference type="Proteomes" id="UP001596425"/>
    </source>
</evidence>
<keyword evidence="2" id="KW-0472">Membrane</keyword>
<gene>
    <name evidence="3" type="ORF">ACFQBM_06075</name>
</gene>
<evidence type="ECO:0000256" key="2">
    <source>
        <dbReference type="SAM" id="Phobius"/>
    </source>
</evidence>
<dbReference type="PANTHER" id="PTHR34219">
    <property type="entry name" value="IRON-REGULATED INNER MEMBRANE PROTEIN-RELATED"/>
    <property type="match status" value="1"/>
</dbReference>
<dbReference type="Pfam" id="PF03929">
    <property type="entry name" value="PepSY_TM"/>
    <property type="match status" value="1"/>
</dbReference>
<sequence>MRRSLFILHKYAGLTFGLLLSLIGVTGSLLVFDHALDERLAPETVRFNPSQQPATYAEVLAAAQAAVPGNPAPTRLMTPRQPGSPFVVRFPTPDGAPGPVEVSVSPTDAEVLAVRGWGEYTMTWIYRLHYTLLAGNTGKTLVGFMGIALLVFCISGLVIWWPRPSRNGKRWKRAFTIKRDGNRFRFYFDLHKVFGIYLLPALLAVAFSGVSIVFPLQVEKMVNWIMPLEPRGSWGQSQASGAPPLDPDSAVAIGREVFPRGELKRIYLPRDATDSYGLTFRQEGEPWTNHGASFVRLDQYSGEILMVHDITETAAGNQFLTWQFPLHNGDALGLIGRWLVLISGLAPALLFGTGFYLWWKKRRVKNSKRRTSEGSHRLSSIVRKGQGNPKHRAST</sequence>
<feature type="transmembrane region" description="Helical" evidence="2">
    <location>
        <begin position="193"/>
        <end position="214"/>
    </location>
</feature>
<feature type="transmembrane region" description="Helical" evidence="2">
    <location>
        <begin position="12"/>
        <end position="32"/>
    </location>
</feature>
<dbReference type="EMBL" id="JBHSVR010000001">
    <property type="protein sequence ID" value="MFC6632836.1"/>
    <property type="molecule type" value="Genomic_DNA"/>
</dbReference>
<feature type="transmembrane region" description="Helical" evidence="2">
    <location>
        <begin position="141"/>
        <end position="162"/>
    </location>
</feature>
<dbReference type="Proteomes" id="UP001596425">
    <property type="component" value="Unassembled WGS sequence"/>
</dbReference>
<proteinExistence type="predicted"/>
<comment type="caution">
    <text evidence="3">The sequence shown here is derived from an EMBL/GenBank/DDBJ whole genome shotgun (WGS) entry which is preliminary data.</text>
</comment>
<accession>A0ABW1YJA4</accession>
<feature type="transmembrane region" description="Helical" evidence="2">
    <location>
        <begin position="338"/>
        <end position="359"/>
    </location>
</feature>
<keyword evidence="2" id="KW-0812">Transmembrane</keyword>
<evidence type="ECO:0000256" key="1">
    <source>
        <dbReference type="SAM" id="MobiDB-lite"/>
    </source>
</evidence>
<dbReference type="RefSeq" id="WP_193191837.1">
    <property type="nucleotide sequence ID" value="NZ_JACZFR010000024.1"/>
</dbReference>
<name>A0ABW1YJA4_9GAMM</name>
<feature type="region of interest" description="Disordered" evidence="1">
    <location>
        <begin position="369"/>
        <end position="395"/>
    </location>
</feature>
<protein>
    <submittedName>
        <fullName evidence="3">PepSY-associated TM helix domain-containing protein</fullName>
    </submittedName>
</protein>
<dbReference type="PANTHER" id="PTHR34219:SF3">
    <property type="entry name" value="BLL7967 PROTEIN"/>
    <property type="match status" value="1"/>
</dbReference>
<organism evidence="3 4">
    <name type="scientific">Microbulbifer taiwanensis</name>
    <dbReference type="NCBI Taxonomy" id="986746"/>
    <lineage>
        <taxon>Bacteria</taxon>
        <taxon>Pseudomonadati</taxon>
        <taxon>Pseudomonadota</taxon>
        <taxon>Gammaproteobacteria</taxon>
        <taxon>Cellvibrionales</taxon>
        <taxon>Microbulbiferaceae</taxon>
        <taxon>Microbulbifer</taxon>
    </lineage>
</organism>